<reference evidence="1 2" key="1">
    <citation type="submission" date="2017-09" db="EMBL/GenBank/DDBJ databases">
        <title>Whole genomes of Flavobacteriaceae.</title>
        <authorList>
            <person name="Stine C."/>
            <person name="Li C."/>
            <person name="Tadesse D."/>
        </authorList>
    </citation>
    <scope>NUCLEOTIDE SEQUENCE [LARGE SCALE GENOMIC DNA]</scope>
    <source>
        <strain evidence="1 2">ATCC 35036</strain>
    </source>
</reference>
<organism evidence="1 2">
    <name type="scientific">Flavobacterium branchiophilum</name>
    <dbReference type="NCBI Taxonomy" id="55197"/>
    <lineage>
        <taxon>Bacteria</taxon>
        <taxon>Pseudomonadati</taxon>
        <taxon>Bacteroidota</taxon>
        <taxon>Flavobacteriia</taxon>
        <taxon>Flavobacteriales</taxon>
        <taxon>Flavobacteriaceae</taxon>
        <taxon>Flavobacterium</taxon>
    </lineage>
</organism>
<evidence type="ECO:0000313" key="1">
    <source>
        <dbReference type="EMBL" id="PDS24225.1"/>
    </source>
</evidence>
<dbReference type="Proteomes" id="UP000220828">
    <property type="component" value="Unassembled WGS sequence"/>
</dbReference>
<protein>
    <submittedName>
        <fullName evidence="1">Uncharacterized protein</fullName>
    </submittedName>
</protein>
<dbReference type="EMBL" id="PCMW01000046">
    <property type="protein sequence ID" value="PDS24225.1"/>
    <property type="molecule type" value="Genomic_DNA"/>
</dbReference>
<dbReference type="OrthoDB" id="9805760at2"/>
<evidence type="ECO:0000313" key="2">
    <source>
        <dbReference type="Proteomes" id="UP000220828"/>
    </source>
</evidence>
<name>A0A2H3KBB7_9FLAO</name>
<proteinExistence type="predicted"/>
<accession>A0A2H3KBB7</accession>
<comment type="caution">
    <text evidence="1">The sequence shown here is derived from an EMBL/GenBank/DDBJ whole genome shotgun (WGS) entry which is preliminary data.</text>
</comment>
<gene>
    <name evidence="1" type="ORF">B0A77_08805</name>
</gene>
<sequence length="862" mass="90790">MFMYLGCLDCNHKIKQKQMKNLKSIFTVLLLLLQTVVAIGQVVGTPIPVFKKKPVIDIPATLTIGQDYSYFIASAFDQDYLPYTSPTSAAVTTAVAADGTNEAVAVDVQGVITTSGFTYKIPISATGSGTLPAYSTNITIDASLTEDGISRDLNLSWASQSYTTSTKSIIATIKAVGGTLNIKKLDINGGIGDDVLGILLGTFSYPYDSFGSNSYFSIRAISGIPDKKFGLADNGGAGTENRHQFLYLPIEAEDGNIWLNNNLGANYTNVNSASFNPNGQATSRTDTNAYGNMFQWGRPSDGHDLITYTTATLAAQVNGETLTQNDAPTDALFIKKDDWRVNSSTTLWASETSTNNPCPYGFRVPSLTEWSNYITAANINNHTTAAAATLKITIPGFRTSSTGQVDFEGQETFYWSNTNAAEVFRAMRMRIYNAGTQTSSGLKGDGYPIRCIKDNTPAATVTTLNCAGATHTGTLKMGLALSNLTSTVPYSGGNSGKFNQVPVNSTGVTGLTATLAPGLIGTSGNLVFSITGTPSGPGTASFPLTFGGQSCTFTRTVDPAATFSCGNTIVSTNDWVLTNGNSYTGTIAIPYTAGNTGQNYPAETITANGITFTRNSGTYAASGNMTYSFTGTFTGTSNTVFDITVDAFAGGCTIPIFDAIRGALAQAGCTSCTNYDAAAIDNAVAITKSEYDKIALILGAGKSGLSDATIATNSANPQSFSGNNTLSTNSNSNTKIPASNYIMAFQVRTWNNSVTSMAGMQLKTSATHISGYTNYGGTTPSTGSVNASTNYYFVFKRPTATTAAGSDSFFAIYLTQLGQVQTYPIGTGTSYNSNSNANSFASAYPTPFTLYAQTLSTATKQW</sequence>
<dbReference type="AlphaFoldDB" id="A0A2H3KBB7"/>